<feature type="coiled-coil region" evidence="1">
    <location>
        <begin position="216"/>
        <end position="257"/>
    </location>
</feature>
<sequence length="279" mass="32631">MERDKTIDLAKKESVRVLRTNSAYSFSQLKVKAITHPNNGVIEFWFWLWGSFYTYTNKCFFISVSQGLAELGIKVSPSDLAYQCNMINHVMVDTDNSVHNAFIRDMANYYKIKLEIYIGTFEDDEWYTTPDPTTIIGSGSNVIRILNKGAHFELLAALENGFINDFNEETYRAAIIDQYEEIKKLEAQLADVRLIEQLKKEDERLLQEQIYWEEERNRIVVELNVKEDELKKKEEQKRKKLQEMNDLAMALKLMEEEQHHAVMIDADAELARKLSNEDI</sequence>
<name>A0A6N1NZ47_9VIRU</name>
<evidence type="ECO:0000256" key="1">
    <source>
        <dbReference type="SAM" id="Coils"/>
    </source>
</evidence>
<proteinExistence type="predicted"/>
<dbReference type="KEGG" id="vg:80518664"/>
<reference evidence="2" key="2">
    <citation type="journal article" date="2018" name="Nat. Commun.">
        <title>Tailed giant Tupanvirus possesses the most complete translational apparatus of the known virosphere.</title>
        <authorList>
            <person name="Abrahao J."/>
            <person name="Silva L."/>
            <person name="Silva L.S."/>
            <person name="Khalil J.Y.B."/>
            <person name="Rodrigues R."/>
            <person name="Arantes T."/>
            <person name="Assis F."/>
            <person name="Boratto P."/>
            <person name="Andrade M."/>
            <person name="Kroon E.G."/>
            <person name="Ribeiro B."/>
            <person name="Bergier I."/>
            <person name="Seligmann H."/>
            <person name="Ghigo E."/>
            <person name="Colson P."/>
            <person name="Levasseur A."/>
            <person name="Kroemer G."/>
            <person name="Raoult D."/>
            <person name="La Scola B."/>
        </authorList>
    </citation>
    <scope>NUCLEOTIDE SEQUENCE [LARGE SCALE GENOMIC DNA]</scope>
    <source>
        <strain evidence="2">Soda lake</strain>
    </source>
</reference>
<organism evidence="2">
    <name type="scientific">Tupanvirus soda lake</name>
    <dbReference type="NCBI Taxonomy" id="2126985"/>
    <lineage>
        <taxon>Viruses</taxon>
        <taxon>Varidnaviria</taxon>
        <taxon>Bamfordvirae</taxon>
        <taxon>Nucleocytoviricota</taxon>
        <taxon>Megaviricetes</taxon>
        <taxon>Imitervirales</taxon>
        <taxon>Mimiviridae</taxon>
        <taxon>Megamimivirinae</taxon>
        <taxon>Tupanvirus</taxon>
        <taxon>Tupanvirus salinum</taxon>
    </lineage>
</organism>
<reference evidence="2" key="1">
    <citation type="submission" date="2017-01" db="EMBL/GenBank/DDBJ databases">
        <authorList>
            <person name="Assis F.L."/>
            <person name="Abrahao J.S."/>
            <person name="Silva L."/>
            <person name="Khalil J.B."/>
            <person name="Rodrigues R."/>
            <person name="Silva L.S."/>
            <person name="Arantes T."/>
            <person name="Boratto P."/>
            <person name="Andrade M."/>
            <person name="Kroon E.G."/>
            <person name="Ribeiro B."/>
            <person name="Bergier I."/>
            <person name="Seligmann H."/>
            <person name="Ghigo E."/>
            <person name="Colson P."/>
            <person name="Levasseur A."/>
            <person name="Raoult D."/>
            <person name="Scola B.L."/>
        </authorList>
    </citation>
    <scope>NUCLEOTIDE SEQUENCE</scope>
    <source>
        <strain evidence="2">Soda lake</strain>
    </source>
</reference>
<dbReference type="EMBL" id="KY523104">
    <property type="protein sequence ID" value="QKU35242.1"/>
    <property type="molecule type" value="Genomic_DNA"/>
</dbReference>
<protein>
    <submittedName>
        <fullName evidence="2">Uncharacterized protein</fullName>
    </submittedName>
</protein>
<evidence type="ECO:0000313" key="2">
    <source>
        <dbReference type="EMBL" id="QKU35242.1"/>
    </source>
</evidence>
<dbReference type="GeneID" id="80518664"/>
<accession>A0A6N1NZ47</accession>
<keyword evidence="1" id="KW-0175">Coiled coil</keyword>
<dbReference type="RefSeq" id="YP_010781900.1">
    <property type="nucleotide sequence ID" value="NC_075039.1"/>
</dbReference>